<keyword evidence="1" id="KW-1133">Transmembrane helix</keyword>
<accession>A0ABR3QBV2</accession>
<dbReference type="EMBL" id="JBBXJM010000002">
    <property type="protein sequence ID" value="KAL1411843.1"/>
    <property type="molecule type" value="Genomic_DNA"/>
</dbReference>
<organism evidence="2 3">
    <name type="scientific">Vanrija albida</name>
    <dbReference type="NCBI Taxonomy" id="181172"/>
    <lineage>
        <taxon>Eukaryota</taxon>
        <taxon>Fungi</taxon>
        <taxon>Dikarya</taxon>
        <taxon>Basidiomycota</taxon>
        <taxon>Agaricomycotina</taxon>
        <taxon>Tremellomycetes</taxon>
        <taxon>Trichosporonales</taxon>
        <taxon>Trichosporonaceae</taxon>
        <taxon>Vanrija</taxon>
    </lineage>
</organism>
<dbReference type="InterPro" id="IPR007720">
    <property type="entry name" value="PigQ/GPI1"/>
</dbReference>
<dbReference type="Pfam" id="PF05024">
    <property type="entry name" value="Gpi1"/>
    <property type="match status" value="1"/>
</dbReference>
<proteinExistence type="predicted"/>
<dbReference type="PANTHER" id="PTHR21329:SF3">
    <property type="entry name" value="PHOSPHATIDYLINOSITOL N-ACETYLGLUCOSAMINYLTRANSFERASE SUBUNIT Q"/>
    <property type="match status" value="1"/>
</dbReference>
<comment type="caution">
    <text evidence="2">The sequence shown here is derived from an EMBL/GenBank/DDBJ whole genome shotgun (WGS) entry which is preliminary data.</text>
</comment>
<keyword evidence="1" id="KW-0472">Membrane</keyword>
<name>A0ABR3QBV2_9TREE</name>
<evidence type="ECO:0000313" key="2">
    <source>
        <dbReference type="EMBL" id="KAL1411843.1"/>
    </source>
</evidence>
<gene>
    <name evidence="2" type="primary">gpi1</name>
    <name evidence="2" type="ORF">Q8F55_002813</name>
</gene>
<dbReference type="RefSeq" id="XP_069211787.1">
    <property type="nucleotide sequence ID" value="XM_069351401.1"/>
</dbReference>
<feature type="transmembrane region" description="Helical" evidence="1">
    <location>
        <begin position="423"/>
        <end position="446"/>
    </location>
</feature>
<reference evidence="2 3" key="1">
    <citation type="submission" date="2023-08" db="EMBL/GenBank/DDBJ databases">
        <title>Annotated Genome Sequence of Vanrija albida AlHP1.</title>
        <authorList>
            <person name="Herzog R."/>
        </authorList>
    </citation>
    <scope>NUCLEOTIDE SEQUENCE [LARGE SCALE GENOMIC DNA]</scope>
    <source>
        <strain evidence="2 3">AlHP1</strain>
    </source>
</reference>
<feature type="transmembrane region" description="Helical" evidence="1">
    <location>
        <begin position="254"/>
        <end position="277"/>
    </location>
</feature>
<evidence type="ECO:0000313" key="3">
    <source>
        <dbReference type="Proteomes" id="UP001565368"/>
    </source>
</evidence>
<feature type="transmembrane region" description="Helical" evidence="1">
    <location>
        <begin position="187"/>
        <end position="209"/>
    </location>
</feature>
<evidence type="ECO:0000256" key="1">
    <source>
        <dbReference type="SAM" id="Phobius"/>
    </source>
</evidence>
<sequence length="503" mass="51418">MRVFWPTDAAGTGVALGWASGDALVVAAVVPDAGGAALAGLKPLAAVVDSDAPTPTPGLTIRVEAAGRPVAYSTPATTILYTPPPARAVLGVHAAPGGDYAPRAASDLPVLLELINAVEPARAALGLAPQPGGALLDLGALAAVPLAFDLAQRVVGGRIPTTAGDAVPLAAKVALLAAGRVLAPRAWLPPSVLAAVAAALSASVGVLGVRMSPAQTAFLGHIQRRAATLSALVEVAPDATAVERARAHLAAEDAGLAVLYDHLLGALATLGMLYALAFGGVRLPALSPAVLADPVVAALGWLNDWPFGLKLNTPLSQGFCSAFTALLLAWRDRAVPALAAAPPIALTALLLTAPLLGLSSALALLADAIALLTLHLRLCHFATAALCRWQLSALRGLWDLFRGKRWNVLRHRTDSYTYDTDTLFLGTLFFMLSAFLAPTVLAYWGLFAGINLAISCVQRAIGAAIGGIDTLPYRATKHVAGGVIFDLVPLADGFALELKGTPG</sequence>
<dbReference type="GeneID" id="95983856"/>
<keyword evidence="1" id="KW-0812">Transmembrane</keyword>
<keyword evidence="3" id="KW-1185">Reference proteome</keyword>
<protein>
    <submittedName>
        <fullName evidence="2">Pig-Q</fullName>
    </submittedName>
</protein>
<dbReference type="PANTHER" id="PTHR21329">
    <property type="entry name" value="PHOSPHATIDYLINOSITOL N-ACETYLGLUCOSAMINYLTRANSFERASE SUBUNIT Q-RELATED"/>
    <property type="match status" value="1"/>
</dbReference>
<dbReference type="Proteomes" id="UP001565368">
    <property type="component" value="Unassembled WGS sequence"/>
</dbReference>
<feature type="transmembrane region" description="Helical" evidence="1">
    <location>
        <begin position="343"/>
        <end position="366"/>
    </location>
</feature>